<dbReference type="InterPro" id="IPR050583">
    <property type="entry name" value="Mycobacterial_A85_antigen"/>
</dbReference>
<keyword evidence="2" id="KW-1185">Reference proteome</keyword>
<keyword evidence="1" id="KW-0378">Hydrolase</keyword>
<dbReference type="InterPro" id="IPR000801">
    <property type="entry name" value="Esterase-like"/>
</dbReference>
<protein>
    <submittedName>
        <fullName evidence="1">Alpha/beta hydrolase</fullName>
    </submittedName>
</protein>
<reference evidence="1" key="1">
    <citation type="submission" date="2020-11" db="EMBL/GenBank/DDBJ databases">
        <title>Genome of Flavobacterium soyangense.</title>
        <authorList>
            <person name="Liu Q."/>
            <person name="Xin Y.-H."/>
        </authorList>
    </citation>
    <scope>NUCLEOTIDE SEQUENCE</scope>
    <source>
        <strain evidence="1">CGMCC 1.13493</strain>
    </source>
</reference>
<sequence>MGIKKFPNFKSKYVDPRNVDIWLPQSYEMSPNKKYPVLYMHDGQVLFERGRGLSGEEWEVDEMMTKLINENKIKEAIVVGIWNTPKRFREYQPNKPFKNLESENKSLRESLDAEYNGRPLADEYLKFIVDELKPFVDSNFRTLKDKKYTYMMGSSMGGLITIYAETQYPKVFGAVACLSTHFPVSLKQNNPKIPSLIINYLKSNLPKGKNNRIYFDYGTETLDSWYEPYQKQMDEGMKSKGYIQGKNWETRKFEGAAHTEISWRKRLDIPLLFLLGK</sequence>
<name>A0A930XX52_9FLAO</name>
<dbReference type="Proteomes" id="UP000646211">
    <property type="component" value="Unassembled WGS sequence"/>
</dbReference>
<organism evidence="1 2">
    <name type="scientific">Flavobacterium soyangense</name>
    <dbReference type="NCBI Taxonomy" id="2023265"/>
    <lineage>
        <taxon>Bacteria</taxon>
        <taxon>Pseudomonadati</taxon>
        <taxon>Bacteroidota</taxon>
        <taxon>Flavobacteriia</taxon>
        <taxon>Flavobacteriales</taxon>
        <taxon>Flavobacteriaceae</taxon>
        <taxon>Flavobacterium</taxon>
    </lineage>
</organism>
<gene>
    <name evidence="1" type="ORF">IR213_14960</name>
</gene>
<dbReference type="SUPFAM" id="SSF53474">
    <property type="entry name" value="alpha/beta-Hydrolases"/>
    <property type="match status" value="1"/>
</dbReference>
<accession>A0A930XX52</accession>
<dbReference type="GO" id="GO:0016787">
    <property type="term" value="F:hydrolase activity"/>
    <property type="evidence" value="ECO:0007669"/>
    <property type="project" value="UniProtKB-KW"/>
</dbReference>
<dbReference type="PANTHER" id="PTHR48098:SF6">
    <property type="entry name" value="FERRI-BACILLIBACTIN ESTERASE BESA"/>
    <property type="match status" value="1"/>
</dbReference>
<evidence type="ECO:0000313" key="2">
    <source>
        <dbReference type="Proteomes" id="UP000646211"/>
    </source>
</evidence>
<dbReference type="Gene3D" id="3.40.50.1820">
    <property type="entry name" value="alpha/beta hydrolase"/>
    <property type="match status" value="1"/>
</dbReference>
<dbReference type="PANTHER" id="PTHR48098">
    <property type="entry name" value="ENTEROCHELIN ESTERASE-RELATED"/>
    <property type="match status" value="1"/>
</dbReference>
<dbReference type="InterPro" id="IPR029058">
    <property type="entry name" value="AB_hydrolase_fold"/>
</dbReference>
<evidence type="ECO:0000313" key="1">
    <source>
        <dbReference type="EMBL" id="MBF2709877.1"/>
    </source>
</evidence>
<proteinExistence type="predicted"/>
<comment type="caution">
    <text evidence="1">The sequence shown here is derived from an EMBL/GenBank/DDBJ whole genome shotgun (WGS) entry which is preliminary data.</text>
</comment>
<dbReference type="AlphaFoldDB" id="A0A930XX52"/>
<dbReference type="Pfam" id="PF00756">
    <property type="entry name" value="Esterase"/>
    <property type="match status" value="1"/>
</dbReference>
<dbReference type="EMBL" id="JADHEC010000048">
    <property type="protein sequence ID" value="MBF2709877.1"/>
    <property type="molecule type" value="Genomic_DNA"/>
</dbReference>